<feature type="domain" description="Cyclic nucleotide-binding" evidence="2">
    <location>
        <begin position="112"/>
        <end position="220"/>
    </location>
</feature>
<dbReference type="InterPro" id="IPR050503">
    <property type="entry name" value="cAMP-dep_PK_reg_su-like"/>
</dbReference>
<dbReference type="OrthoDB" id="417078at2759"/>
<protein>
    <submittedName>
        <fullName evidence="3">Cyclic nucleotide-binding domain protein</fullName>
    </submittedName>
</protein>
<dbReference type="GeneID" id="7842289"/>
<gene>
    <name evidence="3" type="ORF">TTHERM_01107440</name>
</gene>
<dbReference type="InterPro" id="IPR014710">
    <property type="entry name" value="RmlC-like_jellyroll"/>
</dbReference>
<dbReference type="PANTHER" id="PTHR11635:SF152">
    <property type="entry name" value="CAMP-DEPENDENT PROTEIN KINASE TYPE I REGULATORY SUBUNIT-RELATED"/>
    <property type="match status" value="1"/>
</dbReference>
<name>Q22BB2_TETTS</name>
<sequence length="812" mass="95905">MQVLITQQVRNYIQIKLVDFSKQYQTNQVHYPKNLLIQITELLNFNSIKHLAKYQLKQDKSIQILDYTKMKSLSPDSKQLQYIIKLLQVDPEQRTNKMIQNLIKDDSYFPQLSNYLPQQEQEVKIQCLKYMRYEFFNANTAVFNIDEKGDKFYLILSGIVGVFIRKNKDDSALYKVKELSSGQGFGEMALISNKLRSASIICLSNVHLASIEKSKFNVVLKSLEQQKLQNNLIKLENIPYFSNWTEQQLKQIYYNSFKQEFHKNEKVFEENQEIDSVYIILEGEFMQSKHFRVFEKDFEGSKLNDLKKNFIVSDSQNNMKNIQLTIMQKNELFGEEDIIGQNDKRTFTVTCLSLRGEVLMIKQKDFQRLIMTENKSRQLIEKRLLMKNVVRNARVTSIAAQFDKQQYNKLMNQSPNMFRSNKNNLLNENKQTFEDEYSYYRSQTDQIQLNQEEEQNSLENQENQQQKNCQIDQNVSPKCNLKRKIQKDILVKGFQDHLKLNLIKKFNSLQFERLHNTVPKNLIENIEQVDDEIYKQMNLKQRHNNDIRLTDQQKQQYQRILIKRQAQEQLQNQQEQKTFTRLVQCTSHENLSSSQTLSTQTLGKGSSSSKNNKTSTSKYRFSTPENILRQPIQQETKSEPYFHFANYSYVNSNSARTVQHPKIKIKPTTAILNQDRMFISSTQTQTSSPLLKSSLHNTSPTVLTPNKSEIQFCRKENIRLKKCENLLTTSQFTQESEINSSNYEIQSTKQLRKINSQASFSKNILQIQQSYYNNFTNPYHKVIQQIKKKKMLEDQIKMMNLQQQQQYQINKN</sequence>
<dbReference type="eggNOG" id="KOG1113">
    <property type="taxonomic scope" value="Eukaryota"/>
</dbReference>
<dbReference type="GO" id="GO:0005952">
    <property type="term" value="C:cAMP-dependent protein kinase complex"/>
    <property type="evidence" value="ECO:0007669"/>
    <property type="project" value="InterPro"/>
</dbReference>
<dbReference type="CDD" id="cd00038">
    <property type="entry name" value="CAP_ED"/>
    <property type="match status" value="2"/>
</dbReference>
<keyword evidence="4" id="KW-1185">Reference proteome</keyword>
<evidence type="ECO:0000313" key="4">
    <source>
        <dbReference type="Proteomes" id="UP000009168"/>
    </source>
</evidence>
<feature type="compositionally biased region" description="Low complexity" evidence="1">
    <location>
        <begin position="593"/>
        <end position="618"/>
    </location>
</feature>
<organism evidence="3 4">
    <name type="scientific">Tetrahymena thermophila (strain SB210)</name>
    <dbReference type="NCBI Taxonomy" id="312017"/>
    <lineage>
        <taxon>Eukaryota</taxon>
        <taxon>Sar</taxon>
        <taxon>Alveolata</taxon>
        <taxon>Ciliophora</taxon>
        <taxon>Intramacronucleata</taxon>
        <taxon>Oligohymenophorea</taxon>
        <taxon>Hymenostomatida</taxon>
        <taxon>Tetrahymenina</taxon>
        <taxon>Tetrahymenidae</taxon>
        <taxon>Tetrahymena</taxon>
    </lineage>
</organism>
<feature type="region of interest" description="Disordered" evidence="1">
    <location>
        <begin position="593"/>
        <end position="622"/>
    </location>
</feature>
<reference evidence="4" key="1">
    <citation type="journal article" date="2006" name="PLoS Biol.">
        <title>Macronuclear genome sequence of the ciliate Tetrahymena thermophila, a model eukaryote.</title>
        <authorList>
            <person name="Eisen J.A."/>
            <person name="Coyne R.S."/>
            <person name="Wu M."/>
            <person name="Wu D."/>
            <person name="Thiagarajan M."/>
            <person name="Wortman J.R."/>
            <person name="Badger J.H."/>
            <person name="Ren Q."/>
            <person name="Amedeo P."/>
            <person name="Jones K.M."/>
            <person name="Tallon L.J."/>
            <person name="Delcher A.L."/>
            <person name="Salzberg S.L."/>
            <person name="Silva J.C."/>
            <person name="Haas B.J."/>
            <person name="Majoros W.H."/>
            <person name="Farzad M."/>
            <person name="Carlton J.M."/>
            <person name="Smith R.K. Jr."/>
            <person name="Garg J."/>
            <person name="Pearlman R.E."/>
            <person name="Karrer K.M."/>
            <person name="Sun L."/>
            <person name="Manning G."/>
            <person name="Elde N.C."/>
            <person name="Turkewitz A.P."/>
            <person name="Asai D.J."/>
            <person name="Wilkes D.E."/>
            <person name="Wang Y."/>
            <person name="Cai H."/>
            <person name="Collins K."/>
            <person name="Stewart B.A."/>
            <person name="Lee S.R."/>
            <person name="Wilamowska K."/>
            <person name="Weinberg Z."/>
            <person name="Ruzzo W.L."/>
            <person name="Wloga D."/>
            <person name="Gaertig J."/>
            <person name="Frankel J."/>
            <person name="Tsao C.-C."/>
            <person name="Gorovsky M.A."/>
            <person name="Keeling P.J."/>
            <person name="Waller R.F."/>
            <person name="Patron N.J."/>
            <person name="Cherry J.M."/>
            <person name="Stover N.A."/>
            <person name="Krieger C.J."/>
            <person name="del Toro C."/>
            <person name="Ryder H.F."/>
            <person name="Williamson S.C."/>
            <person name="Barbeau R.A."/>
            <person name="Hamilton E.P."/>
            <person name="Orias E."/>
        </authorList>
    </citation>
    <scope>NUCLEOTIDE SEQUENCE [LARGE SCALE GENOMIC DNA]</scope>
    <source>
        <strain evidence="4">SB210</strain>
    </source>
</reference>
<dbReference type="InterPro" id="IPR000595">
    <property type="entry name" value="cNMP-bd_dom"/>
</dbReference>
<dbReference type="SMART" id="SM00100">
    <property type="entry name" value="cNMP"/>
    <property type="match status" value="2"/>
</dbReference>
<dbReference type="GO" id="GO:0004862">
    <property type="term" value="F:cAMP-dependent protein kinase inhibitor activity"/>
    <property type="evidence" value="ECO:0007669"/>
    <property type="project" value="TreeGrafter"/>
</dbReference>
<dbReference type="Pfam" id="PF00027">
    <property type="entry name" value="cNMP_binding"/>
    <property type="match status" value="1"/>
</dbReference>
<dbReference type="PANTHER" id="PTHR11635">
    <property type="entry name" value="CAMP-DEPENDENT PROTEIN KINASE REGULATORY CHAIN"/>
    <property type="match status" value="1"/>
</dbReference>
<evidence type="ECO:0000259" key="2">
    <source>
        <dbReference type="PROSITE" id="PS50042"/>
    </source>
</evidence>
<dbReference type="PROSITE" id="PS50042">
    <property type="entry name" value="CNMP_BINDING_3"/>
    <property type="match status" value="2"/>
</dbReference>
<dbReference type="EMBL" id="GG662272">
    <property type="protein sequence ID" value="EAR82596.2"/>
    <property type="molecule type" value="Genomic_DNA"/>
</dbReference>
<dbReference type="Proteomes" id="UP000009168">
    <property type="component" value="Unassembled WGS sequence"/>
</dbReference>
<evidence type="ECO:0000256" key="1">
    <source>
        <dbReference type="SAM" id="MobiDB-lite"/>
    </source>
</evidence>
<dbReference type="GO" id="GO:0030552">
    <property type="term" value="F:cAMP binding"/>
    <property type="evidence" value="ECO:0007669"/>
    <property type="project" value="TreeGrafter"/>
</dbReference>
<dbReference type="KEGG" id="tet:TTHERM_01107440"/>
<dbReference type="HOGENOM" id="CLU_323532_0_0_1"/>
<dbReference type="Gene3D" id="2.60.120.10">
    <property type="entry name" value="Jelly Rolls"/>
    <property type="match status" value="2"/>
</dbReference>
<feature type="domain" description="Cyclic nucleotide-binding" evidence="2">
    <location>
        <begin position="240"/>
        <end position="387"/>
    </location>
</feature>
<dbReference type="InterPro" id="IPR018488">
    <property type="entry name" value="cNMP-bd_CS"/>
</dbReference>
<proteinExistence type="predicted"/>
<dbReference type="RefSeq" id="XP_001030259.2">
    <property type="nucleotide sequence ID" value="XM_001030259.2"/>
</dbReference>
<evidence type="ECO:0000313" key="3">
    <source>
        <dbReference type="EMBL" id="EAR82596.2"/>
    </source>
</evidence>
<dbReference type="InterPro" id="IPR018490">
    <property type="entry name" value="cNMP-bd_dom_sf"/>
</dbReference>
<dbReference type="SUPFAM" id="SSF51206">
    <property type="entry name" value="cAMP-binding domain-like"/>
    <property type="match status" value="2"/>
</dbReference>
<dbReference type="AlphaFoldDB" id="Q22BB2"/>
<dbReference type="GO" id="GO:0005829">
    <property type="term" value="C:cytosol"/>
    <property type="evidence" value="ECO:0007669"/>
    <property type="project" value="TreeGrafter"/>
</dbReference>
<dbReference type="InParanoid" id="Q22BB2"/>
<dbReference type="PROSITE" id="PS00889">
    <property type="entry name" value="CNMP_BINDING_2"/>
    <property type="match status" value="1"/>
</dbReference>
<accession>Q22BB2</accession>
<dbReference type="GO" id="GO:0034236">
    <property type="term" value="F:protein kinase A catalytic subunit binding"/>
    <property type="evidence" value="ECO:0007669"/>
    <property type="project" value="TreeGrafter"/>
</dbReference>
<dbReference type="STRING" id="312017.Q22BB2"/>